<evidence type="ECO:0000256" key="5">
    <source>
        <dbReference type="ARBA" id="ARBA00022695"/>
    </source>
</evidence>
<dbReference type="AlphaFoldDB" id="A0A2V3IF34"/>
<dbReference type="Gene3D" id="2.40.270.10">
    <property type="entry name" value="DNA-directed RNA polymerase, subunit 2, domain 6"/>
    <property type="match status" value="1"/>
</dbReference>
<gene>
    <name evidence="9" type="ORF">BWQ96_09659</name>
</gene>
<dbReference type="GO" id="GO:0000428">
    <property type="term" value="C:DNA-directed RNA polymerase complex"/>
    <property type="evidence" value="ECO:0007669"/>
    <property type="project" value="UniProtKB-KW"/>
</dbReference>
<dbReference type="Pfam" id="PF00562">
    <property type="entry name" value="RNA_pol_Rpb2_6"/>
    <property type="match status" value="1"/>
</dbReference>
<reference evidence="9 10" key="1">
    <citation type="journal article" date="2018" name="Mol. Biol. Evol.">
        <title>Analysis of the draft genome of the red seaweed Gracilariopsis chorda provides insights into genome size evolution in Rhodophyta.</title>
        <authorList>
            <person name="Lee J."/>
            <person name="Yang E.C."/>
            <person name="Graf L."/>
            <person name="Yang J.H."/>
            <person name="Qiu H."/>
            <person name="Zel Zion U."/>
            <person name="Chan C.X."/>
            <person name="Stephens T.G."/>
            <person name="Weber A.P.M."/>
            <person name="Boo G.H."/>
            <person name="Boo S.M."/>
            <person name="Kim K.M."/>
            <person name="Shin Y."/>
            <person name="Jung M."/>
            <person name="Lee S.J."/>
            <person name="Yim H.S."/>
            <person name="Lee J.H."/>
            <person name="Bhattacharya D."/>
            <person name="Yoon H.S."/>
        </authorList>
    </citation>
    <scope>NUCLEOTIDE SEQUENCE [LARGE SCALE GENOMIC DNA]</scope>
    <source>
        <strain evidence="9 10">SKKU-2015</strain>
        <tissue evidence="9">Whole body</tissue>
    </source>
</reference>
<comment type="similarity">
    <text evidence="1">Belongs to the RNA polymerase beta chain family.</text>
</comment>
<evidence type="ECO:0000256" key="6">
    <source>
        <dbReference type="ARBA" id="ARBA00023163"/>
    </source>
</evidence>
<dbReference type="Proteomes" id="UP000247409">
    <property type="component" value="Unassembled WGS sequence"/>
</dbReference>
<evidence type="ECO:0000313" key="9">
    <source>
        <dbReference type="EMBL" id="PXF40628.1"/>
    </source>
</evidence>
<dbReference type="PANTHER" id="PTHR20856">
    <property type="entry name" value="DNA-DIRECTED RNA POLYMERASE I SUBUNIT 2"/>
    <property type="match status" value="1"/>
</dbReference>
<dbReference type="InterPro" id="IPR015712">
    <property type="entry name" value="DNA-dir_RNA_pol_su2"/>
</dbReference>
<evidence type="ECO:0000259" key="8">
    <source>
        <dbReference type="Pfam" id="PF04567"/>
    </source>
</evidence>
<keyword evidence="3 9" id="KW-0240">DNA-directed RNA polymerase</keyword>
<keyword evidence="6" id="KW-0804">Transcription</keyword>
<dbReference type="GO" id="GO:0003899">
    <property type="term" value="F:DNA-directed RNA polymerase activity"/>
    <property type="evidence" value="ECO:0007669"/>
    <property type="project" value="UniProtKB-EC"/>
</dbReference>
<dbReference type="GO" id="GO:0006351">
    <property type="term" value="P:DNA-templated transcription"/>
    <property type="evidence" value="ECO:0007669"/>
    <property type="project" value="InterPro"/>
</dbReference>
<dbReference type="EMBL" id="NBIV01000276">
    <property type="protein sequence ID" value="PXF40628.1"/>
    <property type="molecule type" value="Genomic_DNA"/>
</dbReference>
<dbReference type="InterPro" id="IPR007120">
    <property type="entry name" value="DNA-dir_RNAP_su2_dom"/>
</dbReference>
<name>A0A2V3IF34_9FLOR</name>
<dbReference type="OrthoDB" id="979877at2759"/>
<evidence type="ECO:0000256" key="3">
    <source>
        <dbReference type="ARBA" id="ARBA00022478"/>
    </source>
</evidence>
<accession>A0A2V3IF34</accession>
<dbReference type="InterPro" id="IPR007647">
    <property type="entry name" value="RNA_pol_Rpb2_5"/>
</dbReference>
<dbReference type="GO" id="GO:0032549">
    <property type="term" value="F:ribonucleoside binding"/>
    <property type="evidence" value="ECO:0007669"/>
    <property type="project" value="InterPro"/>
</dbReference>
<evidence type="ECO:0000313" key="10">
    <source>
        <dbReference type="Proteomes" id="UP000247409"/>
    </source>
</evidence>
<dbReference type="EC" id="2.7.7.6" evidence="2"/>
<dbReference type="STRING" id="448386.A0A2V3IF34"/>
<keyword evidence="5" id="KW-0548">Nucleotidyltransferase</keyword>
<evidence type="ECO:0000256" key="1">
    <source>
        <dbReference type="ARBA" id="ARBA00006835"/>
    </source>
</evidence>
<evidence type="ECO:0000256" key="4">
    <source>
        <dbReference type="ARBA" id="ARBA00022679"/>
    </source>
</evidence>
<feature type="domain" description="DNA-directed RNA polymerase subunit 2 hybrid-binding" evidence="7">
    <location>
        <begin position="110"/>
        <end position="186"/>
    </location>
</feature>
<dbReference type="Pfam" id="PF04567">
    <property type="entry name" value="RNA_pol_Rpb2_5"/>
    <property type="match status" value="1"/>
</dbReference>
<protein>
    <recommendedName>
        <fullName evidence="2">DNA-directed RNA polymerase</fullName>
        <ecNumber evidence="2">2.7.7.6</ecNumber>
    </recommendedName>
</protein>
<proteinExistence type="inferred from homology"/>
<feature type="domain" description="RNA polymerase Rpb2" evidence="8">
    <location>
        <begin position="62"/>
        <end position="97"/>
    </location>
</feature>
<organism evidence="9 10">
    <name type="scientific">Gracilariopsis chorda</name>
    <dbReference type="NCBI Taxonomy" id="448386"/>
    <lineage>
        <taxon>Eukaryota</taxon>
        <taxon>Rhodophyta</taxon>
        <taxon>Florideophyceae</taxon>
        <taxon>Rhodymeniophycidae</taxon>
        <taxon>Gracilariales</taxon>
        <taxon>Gracilariaceae</taxon>
        <taxon>Gracilariopsis</taxon>
    </lineage>
</organism>
<keyword evidence="4" id="KW-0808">Transferase</keyword>
<evidence type="ECO:0000259" key="7">
    <source>
        <dbReference type="Pfam" id="PF00562"/>
    </source>
</evidence>
<dbReference type="GO" id="GO:0003677">
    <property type="term" value="F:DNA binding"/>
    <property type="evidence" value="ECO:0007669"/>
    <property type="project" value="InterPro"/>
</dbReference>
<keyword evidence="10" id="KW-1185">Reference proteome</keyword>
<sequence>MRRTGAIGEYVIVFEQPEHKIVHMACDGGRVTTTLVIVDTETGMPRVREKHVKKVLKGLMGWKDLLQEGLIECLDVNEENNTFIATYEKDIEHGKTTHLQIAPWTILGICAGLIPYPNRNQSPRNTYQCDMGKQAIVAIAYNQHMRTDNLLYLLSYTERPLVQTKQIPIVGFERLPGGQNASSMVMS</sequence>
<evidence type="ECO:0000256" key="2">
    <source>
        <dbReference type="ARBA" id="ARBA00012418"/>
    </source>
</evidence>
<dbReference type="SUPFAM" id="SSF64484">
    <property type="entry name" value="beta and beta-prime subunits of DNA dependent RNA-polymerase"/>
    <property type="match status" value="1"/>
</dbReference>
<dbReference type="InterPro" id="IPR037033">
    <property type="entry name" value="DNA-dir_RNAP_su2_hyb_sf"/>
</dbReference>
<comment type="caution">
    <text evidence="9">The sequence shown here is derived from an EMBL/GenBank/DDBJ whole genome shotgun (WGS) entry which is preliminary data.</text>
</comment>